<proteinExistence type="inferred from homology"/>
<dbReference type="Gene3D" id="3.20.10.10">
    <property type="entry name" value="D-amino Acid Aminotransferase, subunit A, domain 2"/>
    <property type="match status" value="1"/>
</dbReference>
<evidence type="ECO:0000256" key="1">
    <source>
        <dbReference type="ARBA" id="ARBA00001933"/>
    </source>
</evidence>
<dbReference type="EMBL" id="CP003154">
    <property type="protein sequence ID" value="AFL72113.1"/>
    <property type="molecule type" value="Genomic_DNA"/>
</dbReference>
<evidence type="ECO:0000256" key="5">
    <source>
        <dbReference type="ARBA" id="ARBA00022909"/>
    </source>
</evidence>
<keyword evidence="5" id="KW-0289">Folate biosynthesis</keyword>
<dbReference type="NCBIfam" id="TIGR03461">
    <property type="entry name" value="pabC_Proteo"/>
    <property type="match status" value="1"/>
</dbReference>
<gene>
    <name evidence="11" type="ordered locus">Thivi_0021</name>
</gene>
<dbReference type="GO" id="GO:0008153">
    <property type="term" value="P:4-aminobenzoate biosynthetic process"/>
    <property type="evidence" value="ECO:0007669"/>
    <property type="project" value="UniProtKB-UniRule"/>
</dbReference>
<evidence type="ECO:0000256" key="6">
    <source>
        <dbReference type="ARBA" id="ARBA00023239"/>
    </source>
</evidence>
<dbReference type="SUPFAM" id="SSF56752">
    <property type="entry name" value="D-aminoacid aminotransferase-like PLP-dependent enzymes"/>
    <property type="match status" value="1"/>
</dbReference>
<dbReference type="PANTHER" id="PTHR42743:SF2">
    <property type="entry name" value="AMINODEOXYCHORISMATE LYASE"/>
    <property type="match status" value="1"/>
</dbReference>
<evidence type="ECO:0000313" key="12">
    <source>
        <dbReference type="Proteomes" id="UP000006062"/>
    </source>
</evidence>
<evidence type="ECO:0000256" key="7">
    <source>
        <dbReference type="ARBA" id="ARBA00035633"/>
    </source>
</evidence>
<comment type="catalytic activity">
    <reaction evidence="9">
        <text>4-amino-4-deoxychorismate = 4-aminobenzoate + pyruvate + H(+)</text>
        <dbReference type="Rhea" id="RHEA:16201"/>
        <dbReference type="ChEBI" id="CHEBI:15361"/>
        <dbReference type="ChEBI" id="CHEBI:15378"/>
        <dbReference type="ChEBI" id="CHEBI:17836"/>
        <dbReference type="ChEBI" id="CHEBI:58406"/>
        <dbReference type="EC" id="4.1.3.38"/>
    </reaction>
</comment>
<comment type="pathway">
    <text evidence="7">Cofactor biosynthesis; tetrahydrofolate biosynthesis; 4-aminobenzoate from chorismate: step 2/2.</text>
</comment>
<comment type="subunit">
    <text evidence="3">Homodimer.</text>
</comment>
<evidence type="ECO:0000256" key="10">
    <source>
        <dbReference type="NCBIfam" id="TIGR03461"/>
    </source>
</evidence>
<dbReference type="EC" id="4.1.3.38" evidence="8 10"/>
<organism evidence="11 12">
    <name type="scientific">Thiocystis violascens (strain ATCC 17096 / DSM 198 / 6111)</name>
    <name type="common">Chromatium violascens</name>
    <dbReference type="NCBI Taxonomy" id="765911"/>
    <lineage>
        <taxon>Bacteria</taxon>
        <taxon>Pseudomonadati</taxon>
        <taxon>Pseudomonadota</taxon>
        <taxon>Gammaproteobacteria</taxon>
        <taxon>Chromatiales</taxon>
        <taxon>Chromatiaceae</taxon>
        <taxon>Thiocystis</taxon>
    </lineage>
</organism>
<dbReference type="InterPro" id="IPR043132">
    <property type="entry name" value="BCAT-like_C"/>
</dbReference>
<dbReference type="InterPro" id="IPR036038">
    <property type="entry name" value="Aminotransferase-like"/>
</dbReference>
<evidence type="ECO:0000256" key="2">
    <source>
        <dbReference type="ARBA" id="ARBA00009320"/>
    </source>
</evidence>
<dbReference type="GO" id="GO:0008696">
    <property type="term" value="F:4-amino-4-deoxychorismate lyase activity"/>
    <property type="evidence" value="ECO:0007669"/>
    <property type="project" value="UniProtKB-UniRule"/>
</dbReference>
<dbReference type="STRING" id="765911.Thivi_0021"/>
<dbReference type="HOGENOM" id="CLU_020844_2_1_6"/>
<comment type="similarity">
    <text evidence="2">Belongs to the class-IV pyridoxal-phosphate-dependent aminotransferase family.</text>
</comment>
<keyword evidence="4" id="KW-0663">Pyridoxal phosphate</keyword>
<dbReference type="InterPro" id="IPR001544">
    <property type="entry name" value="Aminotrans_IV"/>
</dbReference>
<evidence type="ECO:0000256" key="8">
    <source>
        <dbReference type="ARBA" id="ARBA00035676"/>
    </source>
</evidence>
<comment type="cofactor">
    <cofactor evidence="1">
        <name>pyridoxal 5'-phosphate</name>
        <dbReference type="ChEBI" id="CHEBI:597326"/>
    </cofactor>
</comment>
<sequence>MRVLVDGRGQDLLEVVDRGLQYGDGLFETIRLRDERPCQWQRHLDRLACGAGRLGIPSPDPKSLAAEIADAAHGLDDGVLKLILTRGRGGRGYRPPDSPQPRRILLTYPLPLDPLGSWEEGVSVRYCRTPASINPALAGIKHLNRLDSVLGSREWSDPTIAEGLMLDPSGGVVGGTRTNLFLWDGRRLLTPPVDRSGIAGTRRALTMDLAAQSGLDCVESRLEPADLSLARGLFLTNAIVGIWPVRELAGHSFDLTRLPWSLLDAVRQAAQTPG</sequence>
<dbReference type="InterPro" id="IPR050571">
    <property type="entry name" value="Class-IV_PLP-Dep_Aminotrnsfr"/>
</dbReference>
<accession>I3Y545</accession>
<name>I3Y545_THIV6</name>
<dbReference type="GO" id="GO:0046656">
    <property type="term" value="P:folic acid biosynthetic process"/>
    <property type="evidence" value="ECO:0007669"/>
    <property type="project" value="UniProtKB-KW"/>
</dbReference>
<keyword evidence="6 11" id="KW-0456">Lyase</keyword>
<dbReference type="InterPro" id="IPR043131">
    <property type="entry name" value="BCAT-like_N"/>
</dbReference>
<evidence type="ECO:0000256" key="4">
    <source>
        <dbReference type="ARBA" id="ARBA00022898"/>
    </source>
</evidence>
<dbReference type="AlphaFoldDB" id="I3Y545"/>
<dbReference type="Proteomes" id="UP000006062">
    <property type="component" value="Chromosome"/>
</dbReference>
<dbReference type="PANTHER" id="PTHR42743">
    <property type="entry name" value="AMINO-ACID AMINOTRANSFERASE"/>
    <property type="match status" value="1"/>
</dbReference>
<dbReference type="GO" id="GO:0005829">
    <property type="term" value="C:cytosol"/>
    <property type="evidence" value="ECO:0007669"/>
    <property type="project" value="TreeGrafter"/>
</dbReference>
<evidence type="ECO:0000256" key="9">
    <source>
        <dbReference type="ARBA" id="ARBA00049529"/>
    </source>
</evidence>
<keyword evidence="12" id="KW-1185">Reference proteome</keyword>
<dbReference type="Gene3D" id="3.30.470.10">
    <property type="match status" value="1"/>
</dbReference>
<protein>
    <recommendedName>
        <fullName evidence="8 10">Aminodeoxychorismate lyase</fullName>
        <ecNumber evidence="8 10">4.1.3.38</ecNumber>
    </recommendedName>
</protein>
<reference evidence="11 12" key="1">
    <citation type="submission" date="2012-06" db="EMBL/GenBank/DDBJ databases">
        <title>Complete sequence of Thiocystis violascens DSM 198.</title>
        <authorList>
            <consortium name="US DOE Joint Genome Institute"/>
            <person name="Lucas S."/>
            <person name="Han J."/>
            <person name="Lapidus A."/>
            <person name="Cheng J.-F."/>
            <person name="Goodwin L."/>
            <person name="Pitluck S."/>
            <person name="Peters L."/>
            <person name="Ovchinnikova G."/>
            <person name="Teshima H."/>
            <person name="Detter J.C."/>
            <person name="Han C."/>
            <person name="Tapia R."/>
            <person name="Land M."/>
            <person name="Hauser L."/>
            <person name="Kyrpides N."/>
            <person name="Ivanova N."/>
            <person name="Pagani I."/>
            <person name="Vogl K."/>
            <person name="Liu Z."/>
            <person name="Frigaard N.-U."/>
            <person name="Bryant D."/>
            <person name="Woyke T."/>
        </authorList>
    </citation>
    <scope>NUCLEOTIDE SEQUENCE [LARGE SCALE GENOMIC DNA]</scope>
    <source>
        <strain evidence="12">ATCC 17096 / DSM 198 / 6111</strain>
    </source>
</reference>
<dbReference type="eggNOG" id="COG0115">
    <property type="taxonomic scope" value="Bacteria"/>
</dbReference>
<dbReference type="InterPro" id="IPR017824">
    <property type="entry name" value="Aminodeoxychorismate_lyase_IV"/>
</dbReference>
<dbReference type="Pfam" id="PF01063">
    <property type="entry name" value="Aminotran_4"/>
    <property type="match status" value="1"/>
</dbReference>
<evidence type="ECO:0000313" key="11">
    <source>
        <dbReference type="EMBL" id="AFL72113.1"/>
    </source>
</evidence>
<evidence type="ECO:0000256" key="3">
    <source>
        <dbReference type="ARBA" id="ARBA00011738"/>
    </source>
</evidence>
<dbReference type="KEGG" id="tvi:Thivi_0021"/>
<dbReference type="GO" id="GO:0030170">
    <property type="term" value="F:pyridoxal phosphate binding"/>
    <property type="evidence" value="ECO:0007669"/>
    <property type="project" value="InterPro"/>
</dbReference>